<keyword evidence="2" id="KW-0001">2Fe-2S</keyword>
<comment type="cofactor">
    <cofactor evidence="1">
        <name>Fe cation</name>
        <dbReference type="ChEBI" id="CHEBI:24875"/>
    </cofactor>
</comment>
<evidence type="ECO:0000256" key="4">
    <source>
        <dbReference type="ARBA" id="ARBA00023002"/>
    </source>
</evidence>
<dbReference type="Gene3D" id="2.102.10.10">
    <property type="entry name" value="Rieske [2Fe-2S] iron-sulphur domain"/>
    <property type="match status" value="1"/>
</dbReference>
<dbReference type="InterPro" id="IPR036922">
    <property type="entry name" value="Rieske_2Fe-2S_sf"/>
</dbReference>
<proteinExistence type="predicted"/>
<dbReference type="PROSITE" id="PS51296">
    <property type="entry name" value="RIESKE"/>
    <property type="match status" value="1"/>
</dbReference>
<keyword evidence="4" id="KW-0560">Oxidoreductase</keyword>
<feature type="domain" description="Rieske" evidence="7">
    <location>
        <begin position="39"/>
        <end position="150"/>
    </location>
</feature>
<dbReference type="Gene3D" id="3.90.380.10">
    <property type="entry name" value="Naphthalene 1,2-dioxygenase Alpha Subunit, Chain A, domain 1"/>
    <property type="match status" value="1"/>
</dbReference>
<dbReference type="InterPro" id="IPR017941">
    <property type="entry name" value="Rieske_2Fe-2S"/>
</dbReference>
<dbReference type="AlphaFoldDB" id="A0A4S8HN12"/>
<dbReference type="CDD" id="cd03469">
    <property type="entry name" value="Rieske_RO_Alpha_N"/>
    <property type="match status" value="1"/>
</dbReference>
<organism evidence="8 9">
    <name type="scientific">Niastella caeni</name>
    <dbReference type="NCBI Taxonomy" id="2569763"/>
    <lineage>
        <taxon>Bacteria</taxon>
        <taxon>Pseudomonadati</taxon>
        <taxon>Bacteroidota</taxon>
        <taxon>Chitinophagia</taxon>
        <taxon>Chitinophagales</taxon>
        <taxon>Chitinophagaceae</taxon>
        <taxon>Niastella</taxon>
    </lineage>
</organism>
<keyword evidence="3" id="KW-0479">Metal-binding</keyword>
<dbReference type="EMBL" id="STFF01000006">
    <property type="protein sequence ID" value="THU35839.1"/>
    <property type="molecule type" value="Genomic_DNA"/>
</dbReference>
<dbReference type="Pfam" id="PF00848">
    <property type="entry name" value="Ring_hydroxyl_A"/>
    <property type="match status" value="1"/>
</dbReference>
<dbReference type="InterPro" id="IPR001663">
    <property type="entry name" value="Rng_hydr_dOase-A"/>
</dbReference>
<evidence type="ECO:0000259" key="7">
    <source>
        <dbReference type="PROSITE" id="PS51296"/>
    </source>
</evidence>
<dbReference type="PANTHER" id="PTHR43756">
    <property type="entry name" value="CHOLINE MONOOXYGENASE, CHLOROPLASTIC"/>
    <property type="match status" value="1"/>
</dbReference>
<dbReference type="InterPro" id="IPR015879">
    <property type="entry name" value="Ring_hydroxy_dOase_asu_C_dom"/>
</dbReference>
<gene>
    <name evidence="8" type="ORF">FAM09_20815</name>
</gene>
<reference evidence="8 9" key="1">
    <citation type="submission" date="2019-04" db="EMBL/GenBank/DDBJ databases">
        <title>Niastella caeni sp. nov., isolated from activated sludge.</title>
        <authorList>
            <person name="Sheng M."/>
        </authorList>
    </citation>
    <scope>NUCLEOTIDE SEQUENCE [LARGE SCALE GENOMIC DNA]</scope>
    <source>
        <strain evidence="8 9">HX-2-15</strain>
    </source>
</reference>
<dbReference type="Proteomes" id="UP000306918">
    <property type="component" value="Unassembled WGS sequence"/>
</dbReference>
<dbReference type="SUPFAM" id="SSF55961">
    <property type="entry name" value="Bet v1-like"/>
    <property type="match status" value="1"/>
</dbReference>
<dbReference type="GO" id="GO:0005506">
    <property type="term" value="F:iron ion binding"/>
    <property type="evidence" value="ECO:0007669"/>
    <property type="project" value="InterPro"/>
</dbReference>
<dbReference type="OrthoDB" id="9800776at2"/>
<keyword evidence="6" id="KW-0411">Iron-sulfur</keyword>
<evidence type="ECO:0000256" key="1">
    <source>
        <dbReference type="ARBA" id="ARBA00001962"/>
    </source>
</evidence>
<dbReference type="PANTHER" id="PTHR43756:SF5">
    <property type="entry name" value="CHOLINE MONOOXYGENASE, CHLOROPLASTIC"/>
    <property type="match status" value="1"/>
</dbReference>
<accession>A0A4S8HN12</accession>
<evidence type="ECO:0000313" key="9">
    <source>
        <dbReference type="Proteomes" id="UP000306918"/>
    </source>
</evidence>
<comment type="caution">
    <text evidence="8">The sequence shown here is derived from an EMBL/GenBank/DDBJ whole genome shotgun (WGS) entry which is preliminary data.</text>
</comment>
<keyword evidence="9" id="KW-1185">Reference proteome</keyword>
<protein>
    <submittedName>
        <fullName evidence="8">Aromatic ring-hydroxylating dioxygenase subunit alpha</fullName>
    </submittedName>
</protein>
<evidence type="ECO:0000256" key="3">
    <source>
        <dbReference type="ARBA" id="ARBA00022723"/>
    </source>
</evidence>
<dbReference type="SUPFAM" id="SSF50022">
    <property type="entry name" value="ISP domain"/>
    <property type="match status" value="1"/>
</dbReference>
<dbReference type="GO" id="GO:0051537">
    <property type="term" value="F:2 iron, 2 sulfur cluster binding"/>
    <property type="evidence" value="ECO:0007669"/>
    <property type="project" value="UniProtKB-KW"/>
</dbReference>
<sequence length="371" mass="43095">MSRFYVDPDISRAKTLHTDFYTDPAVFELAREKLFSGSWQFIGDAGLVNEPGRCYPFTLLESYLDEPLLLTCDQQHTIHCVSNVCTHRGTIVIKEPCKTAHLRCRYHGRQFGLDGHFISMPEFKEVKEFPTPDDNLAQLPLFKWGPLLFVSLQPASTPQLYLQEMMDRVGWLPLNEFVFRPELSKDYIVQSHWALYCENYLEGFHIPFVHAGLNAVLDFGNYVTELYRYSNLQLGIAKEGEDVFQLPATSPDHGKQVAAYYFFVFPNMMFNFYPWGLSINIVKPITQQQCKVSFLTYVWKEELFNRGAGSDLNQVELEDEEVVEAVQKGVRSRFYRHGRYSVTREQGTHHFHRIISEAMKDVGNEEQRNEK</sequence>
<evidence type="ECO:0000256" key="6">
    <source>
        <dbReference type="ARBA" id="ARBA00023014"/>
    </source>
</evidence>
<dbReference type="GO" id="GO:0051213">
    <property type="term" value="F:dioxygenase activity"/>
    <property type="evidence" value="ECO:0007669"/>
    <property type="project" value="UniProtKB-KW"/>
</dbReference>
<name>A0A4S8HN12_9BACT</name>
<evidence type="ECO:0000256" key="2">
    <source>
        <dbReference type="ARBA" id="ARBA00022714"/>
    </source>
</evidence>
<evidence type="ECO:0000256" key="5">
    <source>
        <dbReference type="ARBA" id="ARBA00023004"/>
    </source>
</evidence>
<dbReference type="Pfam" id="PF00355">
    <property type="entry name" value="Rieske"/>
    <property type="match status" value="1"/>
</dbReference>
<keyword evidence="5" id="KW-0408">Iron</keyword>
<evidence type="ECO:0000313" key="8">
    <source>
        <dbReference type="EMBL" id="THU35839.1"/>
    </source>
</evidence>
<dbReference type="RefSeq" id="WP_136579080.1">
    <property type="nucleotide sequence ID" value="NZ_STFF01000006.1"/>
</dbReference>
<keyword evidence="8" id="KW-0223">Dioxygenase</keyword>